<dbReference type="GO" id="GO:0005319">
    <property type="term" value="F:lipid transporter activity"/>
    <property type="evidence" value="ECO:0007669"/>
    <property type="project" value="InterPro"/>
</dbReference>
<dbReference type="SMART" id="SM01169">
    <property type="entry name" value="DUF1943"/>
    <property type="match status" value="1"/>
</dbReference>
<dbReference type="InterPro" id="IPR015816">
    <property type="entry name" value="Vitellinogen_b-sht_N"/>
</dbReference>
<evidence type="ECO:0000256" key="7">
    <source>
        <dbReference type="SAM" id="SignalP"/>
    </source>
</evidence>
<feature type="region of interest" description="Disordered" evidence="6">
    <location>
        <begin position="1164"/>
        <end position="1220"/>
    </location>
</feature>
<dbReference type="Pfam" id="PF00094">
    <property type="entry name" value="VWD"/>
    <property type="match status" value="1"/>
</dbReference>
<feature type="region of interest" description="Disordered" evidence="6">
    <location>
        <begin position="1084"/>
        <end position="1137"/>
    </location>
</feature>
<dbReference type="SUPFAM" id="SSF48431">
    <property type="entry name" value="Lipovitellin-phosvitin complex, superhelical domain"/>
    <property type="match status" value="1"/>
</dbReference>
<evidence type="ECO:0000259" key="8">
    <source>
        <dbReference type="PROSITE" id="PS51211"/>
    </source>
</evidence>
<keyword evidence="4" id="KW-0325">Glycoprotein</keyword>
<evidence type="ECO:0008006" key="12">
    <source>
        <dbReference type="Google" id="ProtNLM"/>
    </source>
</evidence>
<evidence type="ECO:0000256" key="1">
    <source>
        <dbReference type="ARBA" id="ARBA00022729"/>
    </source>
</evidence>
<dbReference type="PANTHER" id="PTHR23345">
    <property type="entry name" value="VITELLOGENIN-RELATED"/>
    <property type="match status" value="1"/>
</dbReference>
<proteinExistence type="predicted"/>
<dbReference type="Pfam" id="PF01347">
    <property type="entry name" value="Vitellogenin_N"/>
    <property type="match status" value="1"/>
</dbReference>
<reference evidence="11" key="1">
    <citation type="submission" date="2011-05" db="EMBL/GenBank/DDBJ databases">
        <authorList>
            <person name="Richards S.R."/>
            <person name="Qu J."/>
            <person name="Jiang H."/>
            <person name="Jhangiani S.N."/>
            <person name="Agravi P."/>
            <person name="Goodspeed R."/>
            <person name="Gross S."/>
            <person name="Mandapat C."/>
            <person name="Jackson L."/>
            <person name="Mathew T."/>
            <person name="Pu L."/>
            <person name="Thornton R."/>
            <person name="Saada N."/>
            <person name="Wilczek-Boney K.B."/>
            <person name="Lee S."/>
            <person name="Kovar C."/>
            <person name="Wu Y."/>
            <person name="Scherer S.E."/>
            <person name="Worley K.C."/>
            <person name="Muzny D.M."/>
            <person name="Gibbs R."/>
        </authorList>
    </citation>
    <scope>NUCLEOTIDE SEQUENCE</scope>
    <source>
        <strain evidence="11">Brora</strain>
    </source>
</reference>
<evidence type="ECO:0000313" key="11">
    <source>
        <dbReference type="Proteomes" id="UP000014500"/>
    </source>
</evidence>
<dbReference type="GO" id="GO:0045735">
    <property type="term" value="F:nutrient reservoir activity"/>
    <property type="evidence" value="ECO:0007669"/>
    <property type="project" value="UniProtKB-KW"/>
</dbReference>
<dbReference type="Gene3D" id="1.25.10.20">
    <property type="entry name" value="Vitellinogen, superhelical"/>
    <property type="match status" value="1"/>
</dbReference>
<evidence type="ECO:0000256" key="3">
    <source>
        <dbReference type="ARBA" id="ARBA00023157"/>
    </source>
</evidence>
<evidence type="ECO:0000259" key="9">
    <source>
        <dbReference type="PROSITE" id="PS51233"/>
    </source>
</evidence>
<dbReference type="PROSITE" id="PS51233">
    <property type="entry name" value="VWFD"/>
    <property type="match status" value="1"/>
</dbReference>
<dbReference type="eggNOG" id="KOG4338">
    <property type="taxonomic scope" value="Eukaryota"/>
</dbReference>
<evidence type="ECO:0000313" key="10">
    <source>
        <dbReference type="EnsemblMetazoa" id="SMAR000208-PA"/>
    </source>
</evidence>
<feature type="signal peptide" evidence="7">
    <location>
        <begin position="1"/>
        <end position="18"/>
    </location>
</feature>
<dbReference type="EMBL" id="AFFK01013346">
    <property type="status" value="NOT_ANNOTATED_CDS"/>
    <property type="molecule type" value="Genomic_DNA"/>
</dbReference>
<dbReference type="InterPro" id="IPR015255">
    <property type="entry name" value="Vitellinogen_open_b-sht"/>
</dbReference>
<evidence type="ECO:0000256" key="2">
    <source>
        <dbReference type="ARBA" id="ARBA00022761"/>
    </source>
</evidence>
<keyword evidence="3 5" id="KW-1015">Disulfide bond</keyword>
<feature type="disulfide bond" evidence="5">
    <location>
        <begin position="223"/>
        <end position="226"/>
    </location>
</feature>
<feature type="compositionally biased region" description="Acidic residues" evidence="6">
    <location>
        <begin position="1169"/>
        <end position="1181"/>
    </location>
</feature>
<feature type="compositionally biased region" description="Basic and acidic residues" evidence="6">
    <location>
        <begin position="1182"/>
        <end position="1191"/>
    </location>
</feature>
<feature type="domain" description="VWFD" evidence="9">
    <location>
        <begin position="1445"/>
        <end position="1636"/>
    </location>
</feature>
<dbReference type="InterPro" id="IPR015819">
    <property type="entry name" value="Lipid_transp_b-sht_shell"/>
</dbReference>
<protein>
    <recommendedName>
        <fullName evidence="12">Vitellogenin</fullName>
    </recommendedName>
</protein>
<dbReference type="Pfam" id="PF09172">
    <property type="entry name" value="Vit_open_b-sht"/>
    <property type="match status" value="1"/>
</dbReference>
<dbReference type="STRING" id="126957.T1IH98"/>
<dbReference type="Proteomes" id="UP000014500">
    <property type="component" value="Unassembled WGS sequence"/>
</dbReference>
<feature type="chain" id="PRO_5004578523" description="Vitellogenin" evidence="7">
    <location>
        <begin position="19"/>
        <end position="1749"/>
    </location>
</feature>
<reference evidence="10" key="2">
    <citation type="submission" date="2015-02" db="UniProtKB">
        <authorList>
            <consortium name="EnsemblMetazoa"/>
        </authorList>
    </citation>
    <scope>IDENTIFICATION</scope>
</reference>
<dbReference type="InterPro" id="IPR001846">
    <property type="entry name" value="VWF_type-D"/>
</dbReference>
<dbReference type="HOGENOM" id="CLU_239455_0_0_1"/>
<dbReference type="SUPFAM" id="SSF56968">
    <property type="entry name" value="Lipovitellin-phosvitin complex, beta-sheet shell regions"/>
    <property type="match status" value="2"/>
</dbReference>
<evidence type="ECO:0000256" key="6">
    <source>
        <dbReference type="SAM" id="MobiDB-lite"/>
    </source>
</evidence>
<accession>T1IH98</accession>
<dbReference type="EnsemblMetazoa" id="SMAR000208-RA">
    <property type="protein sequence ID" value="SMAR000208-PA"/>
    <property type="gene ID" value="SMAR000208"/>
</dbReference>
<keyword evidence="1 7" id="KW-0732">Signal</keyword>
<dbReference type="Gene3D" id="2.30.230.10">
    <property type="entry name" value="Lipovitellin, beta-sheet shell regions, chain A"/>
    <property type="match status" value="1"/>
</dbReference>
<keyword evidence="11" id="KW-1185">Reference proteome</keyword>
<name>T1IH98_STRMM</name>
<dbReference type="PROSITE" id="PS51211">
    <property type="entry name" value="VITELLOGENIN"/>
    <property type="match status" value="1"/>
</dbReference>
<dbReference type="PhylomeDB" id="T1IH98"/>
<feature type="domain" description="Vitellogenin" evidence="8">
    <location>
        <begin position="21"/>
        <end position="695"/>
    </location>
</feature>
<dbReference type="InterPro" id="IPR050733">
    <property type="entry name" value="Vitellogenin/Apolipophorin"/>
</dbReference>
<evidence type="ECO:0000256" key="5">
    <source>
        <dbReference type="PROSITE-ProRule" id="PRU00557"/>
    </source>
</evidence>
<comment type="caution">
    <text evidence="5">Lacks conserved residue(s) required for the propagation of feature annotation.</text>
</comment>
<feature type="compositionally biased region" description="Basic and acidic residues" evidence="6">
    <location>
        <begin position="1116"/>
        <end position="1133"/>
    </location>
</feature>
<dbReference type="PANTHER" id="PTHR23345:SF15">
    <property type="entry name" value="VITELLOGENIN 1-RELATED"/>
    <property type="match status" value="1"/>
</dbReference>
<sequence>MNWWALITSLLLAGTAAAHVFPEGKTFEYDYRMVVLNGIPELDQRYAAHGLKCTVHIHSVNGKKLLMEIKNVQVAKENKVFNELSPEEIPLRLSSHSAYNNLTKPFIVEYERDGRVKELNFHPSDPTWSRHIKTGLATMVQIMKLDSVVESNQFNRGEEDEEIGTVYQQMEPTPSGVCNSIYSFQWMSKSGESREMIIDKTRDYHDCEHTPYFASSTHRRFKCDDCQEDDSHPIHKNDVCKYNVTLTNSKDYIIQEALCDGILKVNPFGQEADALTIIHNRTLALKRVKSIDESARTSLSNFNWETEQPYSNLTESLINIRNPDSLNQPIIFEELCDDCDSLKEQTRHVFRQSKQILDQIPLIQRGLISLDYSELKELVREFSNDRLTKETFFQYVALTATNPCIKLIMESCTNKMITPENCAKHLSTIAAHVANPNTLLADKMLEFCMSSEVQNHEQMSVTCYMTFGSIVAQAVAKGPYQIPKTNEKLFSTEKRQHYVRALEKQLENTDDDLQQAALLMALGNCALEEALPVIERYIRASEDIPKVVQLRAIYSMLPLCRLYPELVREPLISVLFNAGENTEARIAAFNVLVVSRPRRHLYEKIAAMTQYGEDTVLNVYIYSSFASLANATQPCLADAASHAQNAVDLIDDEYDTSAWIASTTVIEGPMEHLDADVLLRLSSVGDAGSMTPSMLYLQLKNLVSNYATNIFSIAMNGNNTSYLVETLIGAQAIFEDRSLYDSIHALNKPLKSLGLKDLAEQVGYVPRKQPEFSALVSARFMDFQQRLARLDKETLLRVLRAAGLEGKGQNENMHFNVDVQSTRMPVDAKLYMHLDCGHVFVLFAQTPIHMSLKGEIRINPKPSVKSMNIDIDAKIRVNVASRAVIKAGILLPEHMRTVVGVGYETTAIAAPLIAGKINIELQKKKLSIKCKADSSNSGSDSEIFHFETRPFTSIHPIFELKRSNDFSKTIHNENKPTKSQVHILGNSLVLKMEDEQYWDDSASIYKYFEENSILGIAVNGWMKHQWTPRKYSLVWQTSQLPELTYDMEWEYKPAPGDPAQHVDSFVYVLWKALFGISDVPMRCQNTENDRDSSSSSGSSEEKHRYNSRQNSGSDSDESKSSERTNFKQFEHSTDNQGRWAGYGSDHFAYDSKHSMESANPRWAMGWMQNDDDNDDDNDDEESSRSRERDGRWVSGRYDSSSRSAEHRRKTSNEEEYGKGQWAWKSDAPRSGKLNLKQADLTEGVAVYIVRAEAKVKSNNEKGIKVEAILKKSREWPDSSIDVLTTSRPSLKNANITLNASLSWGRACSEPEGFLDISLKARKSREQFNMQKYDKPYFYDQCKDDKKAGNPYSYACMEKLEFESRLNYLTATIKYSKISRKVQNYTEQLQDFVIYNWYPHLSHDSFAKNPSDQLKFTANFHPTMPVVDLKVYRPQETLKFNKIFYGDVEPFVGPLSVDKSYGRRVLDYYTDGDVTPTCFVTDNYWRLQPERLVLRLDQNNTKESRDNSKTLTVQFLQNLIEINPKARQVTINGKQIEMKDETITFLKDESYGPTLLGYIVKADDLYKIILPFNRISIVFDGVDVVVRTSNLWRNKLCGICGEYNPGSDDGFTGPRKCEYSIGNDFAESYALRTDQCPKAKVEGDKNCNADDTSFRHIPSQGSCITQRPLIKRMGSGNKICGSLETFKACRSGCEATETQQMTVPFKCVQVNDKAANDLLNNHDQWIQFAEHRTEDFTTVVEVPVKCAPRH</sequence>
<dbReference type="OMA" id="EDCPILC"/>
<dbReference type="SMART" id="SM00638">
    <property type="entry name" value="LPD_N"/>
    <property type="match status" value="1"/>
</dbReference>
<organism evidence="10 11">
    <name type="scientific">Strigamia maritima</name>
    <name type="common">European centipede</name>
    <name type="synonym">Geophilus maritimus</name>
    <dbReference type="NCBI Taxonomy" id="126957"/>
    <lineage>
        <taxon>Eukaryota</taxon>
        <taxon>Metazoa</taxon>
        <taxon>Ecdysozoa</taxon>
        <taxon>Arthropoda</taxon>
        <taxon>Myriapoda</taxon>
        <taxon>Chilopoda</taxon>
        <taxon>Pleurostigmophora</taxon>
        <taxon>Geophilomorpha</taxon>
        <taxon>Linotaeniidae</taxon>
        <taxon>Strigamia</taxon>
    </lineage>
</organism>
<dbReference type="InterPro" id="IPR001747">
    <property type="entry name" value="Vitellogenin_N"/>
</dbReference>
<dbReference type="InterPro" id="IPR011030">
    <property type="entry name" value="Lipovitellin_superhlx_dom"/>
</dbReference>
<evidence type="ECO:0000256" key="4">
    <source>
        <dbReference type="ARBA" id="ARBA00023180"/>
    </source>
</evidence>
<keyword evidence="2" id="KW-0758">Storage protein</keyword>